<dbReference type="GO" id="GO:0003723">
    <property type="term" value="F:RNA binding"/>
    <property type="evidence" value="ECO:0007669"/>
    <property type="project" value="UniProtKB-UniRule"/>
</dbReference>
<dbReference type="InterPro" id="IPR012677">
    <property type="entry name" value="Nucleotide-bd_a/b_plait_sf"/>
</dbReference>
<dbReference type="OrthoDB" id="1875751at2759"/>
<dbReference type="InterPro" id="IPR034226">
    <property type="entry name" value="Nop13/Rnp24_RRM2"/>
</dbReference>
<dbReference type="RefSeq" id="XP_018212933.1">
    <property type="nucleotide sequence ID" value="XM_018357895.1"/>
</dbReference>
<dbReference type="Gene3D" id="3.30.70.330">
    <property type="match status" value="2"/>
</dbReference>
<dbReference type="PROSITE" id="PS50102">
    <property type="entry name" value="RRM"/>
    <property type="match status" value="2"/>
</dbReference>
<evidence type="ECO:0000256" key="2">
    <source>
        <dbReference type="SAM" id="MobiDB-lite"/>
    </source>
</evidence>
<gene>
    <name evidence="3" type="ORF">OGATHE_005285</name>
</gene>
<dbReference type="GO" id="GO:0005730">
    <property type="term" value="C:nucleolus"/>
    <property type="evidence" value="ECO:0007669"/>
    <property type="project" value="TreeGrafter"/>
</dbReference>
<dbReference type="PANTHER" id="PTHR23236">
    <property type="entry name" value="EUKARYOTIC TRANSLATION INITIATION FACTOR 4B/4H"/>
    <property type="match status" value="1"/>
</dbReference>
<dbReference type="Proteomes" id="UP000788993">
    <property type="component" value="Unassembled WGS sequence"/>
</dbReference>
<keyword evidence="4" id="KW-1185">Reference proteome</keyword>
<evidence type="ECO:0000313" key="3">
    <source>
        <dbReference type="EMBL" id="KAH3660953.1"/>
    </source>
</evidence>
<dbReference type="SMART" id="SM00360">
    <property type="entry name" value="RRM"/>
    <property type="match status" value="2"/>
</dbReference>
<dbReference type="SUPFAM" id="SSF54928">
    <property type="entry name" value="RNA-binding domain, RBD"/>
    <property type="match status" value="2"/>
</dbReference>
<dbReference type="Pfam" id="PF00076">
    <property type="entry name" value="RRM_1"/>
    <property type="match status" value="2"/>
</dbReference>
<name>A0A1B7SP52_9ASCO</name>
<dbReference type="InterPro" id="IPR000504">
    <property type="entry name" value="RRM_dom"/>
</dbReference>
<evidence type="ECO:0000313" key="4">
    <source>
        <dbReference type="Proteomes" id="UP000788993"/>
    </source>
</evidence>
<dbReference type="EMBL" id="JAEUBD010001468">
    <property type="protein sequence ID" value="KAH3660953.1"/>
    <property type="molecule type" value="Genomic_DNA"/>
</dbReference>
<keyword evidence="1" id="KW-0694">RNA-binding</keyword>
<organism evidence="3 4">
    <name type="scientific">Ogataea polymorpha</name>
    <dbReference type="NCBI Taxonomy" id="460523"/>
    <lineage>
        <taxon>Eukaryota</taxon>
        <taxon>Fungi</taxon>
        <taxon>Dikarya</taxon>
        <taxon>Ascomycota</taxon>
        <taxon>Saccharomycotina</taxon>
        <taxon>Pichiomycetes</taxon>
        <taxon>Pichiales</taxon>
        <taxon>Pichiaceae</taxon>
        <taxon>Ogataea</taxon>
    </lineage>
</organism>
<evidence type="ECO:0000256" key="1">
    <source>
        <dbReference type="ARBA" id="ARBA00022884"/>
    </source>
</evidence>
<dbReference type="CDD" id="cd12397">
    <property type="entry name" value="RRM2_Nop13p_fungi"/>
    <property type="match status" value="1"/>
</dbReference>
<dbReference type="InterPro" id="IPR035979">
    <property type="entry name" value="RBD_domain_sf"/>
</dbReference>
<dbReference type="AlphaFoldDB" id="A0A1B7SP52"/>
<protein>
    <submittedName>
        <fullName evidence="3">Uncharacterized protein</fullName>
    </submittedName>
</protein>
<comment type="caution">
    <text evidence="3">The sequence shown here is derived from an EMBL/GenBank/DDBJ whole genome shotgun (WGS) entry which is preliminary data.</text>
</comment>
<reference evidence="3" key="1">
    <citation type="journal article" date="2021" name="Open Biol.">
        <title>Shared evolutionary footprints suggest mitochondrial oxidative damage underlies multiple complex I losses in fungi.</title>
        <authorList>
            <person name="Schikora-Tamarit M.A."/>
            <person name="Marcet-Houben M."/>
            <person name="Nosek J."/>
            <person name="Gabaldon T."/>
        </authorList>
    </citation>
    <scope>NUCLEOTIDE SEQUENCE</scope>
    <source>
        <strain evidence="3">NCAIM Y.01608</strain>
    </source>
</reference>
<feature type="compositionally biased region" description="Basic and acidic residues" evidence="2">
    <location>
        <begin position="251"/>
        <end position="272"/>
    </location>
</feature>
<sequence length="343" mass="38955">MPEKRKAAELEELEIKLDEKAPLSKKEARLLKKGKKSIDEIQAKKAIVVPVEEPKTANKEPENKAKIGIWIGNLAYDTTREDIISFLVRKSEEMEPAIAENDITRINIPKKTAHKIKGFAYIDFKSQEHVETAIGLSEQELNGRRLLIKDANSFEGRPQKTEESLSKNPPSRVLFVGNLSFDTTEELLEDHFRHCGEIVRIRMATFEDSGKCKGFCFIDFKDIEGPTNALKDKSVRKLINRPLRLEYGEDRSARKVGKRVADRQTIAEDTGERQLPQRPTEHKVVARERSTGFQTKKHNFEKNGSYSTHHDQSKRVASSVVLANAPRQSAAIVEPKGKKIKFD</sequence>
<feature type="compositionally biased region" description="Basic and acidic residues" evidence="2">
    <location>
        <begin position="279"/>
        <end position="290"/>
    </location>
</feature>
<reference evidence="3" key="2">
    <citation type="submission" date="2021-01" db="EMBL/GenBank/DDBJ databases">
        <authorList>
            <person name="Schikora-Tamarit M.A."/>
        </authorList>
    </citation>
    <scope>NUCLEOTIDE SEQUENCE</scope>
    <source>
        <strain evidence="3">NCAIM Y.01608</strain>
    </source>
</reference>
<proteinExistence type="predicted"/>
<dbReference type="PANTHER" id="PTHR23236:SF95">
    <property type="entry name" value="NUCLEOLAR PROTEIN 13"/>
    <property type="match status" value="1"/>
</dbReference>
<accession>A0A1B7SP52</accession>
<feature type="region of interest" description="Disordered" evidence="2">
    <location>
        <begin position="251"/>
        <end position="314"/>
    </location>
</feature>